<evidence type="ECO:0000313" key="8">
    <source>
        <dbReference type="EMBL" id="CAI2366524.1"/>
    </source>
</evidence>
<keyword evidence="6 7" id="KW-0472">Membrane</keyword>
<dbReference type="GO" id="GO:0005886">
    <property type="term" value="C:plasma membrane"/>
    <property type="evidence" value="ECO:0007669"/>
    <property type="project" value="TreeGrafter"/>
</dbReference>
<dbReference type="Proteomes" id="UP001295684">
    <property type="component" value="Unassembled WGS sequence"/>
</dbReference>
<feature type="transmembrane region" description="Helical" evidence="7">
    <location>
        <begin position="424"/>
        <end position="446"/>
    </location>
</feature>
<dbReference type="InterPro" id="IPR002259">
    <property type="entry name" value="Eqnu_transpt"/>
</dbReference>
<evidence type="ECO:0000256" key="7">
    <source>
        <dbReference type="SAM" id="Phobius"/>
    </source>
</evidence>
<dbReference type="PANTHER" id="PTHR10332:SF10">
    <property type="entry name" value="EQUILIBRATIVE NUCLEOSIDE TRANSPORTER 4"/>
    <property type="match status" value="1"/>
</dbReference>
<feature type="transmembrane region" description="Helical" evidence="7">
    <location>
        <begin position="95"/>
        <end position="112"/>
    </location>
</feature>
<dbReference type="EMBL" id="CAMPGE010007609">
    <property type="protein sequence ID" value="CAI2366524.1"/>
    <property type="molecule type" value="Genomic_DNA"/>
</dbReference>
<comment type="subcellular location">
    <subcellularLocation>
        <location evidence="1">Membrane</location>
        <topology evidence="1">Multi-pass membrane protein</topology>
    </subcellularLocation>
</comment>
<feature type="transmembrane region" description="Helical" evidence="7">
    <location>
        <begin position="287"/>
        <end position="305"/>
    </location>
</feature>
<feature type="transmembrane region" description="Helical" evidence="7">
    <location>
        <begin position="388"/>
        <end position="412"/>
    </location>
</feature>
<name>A0AAD1UCY8_EUPCR</name>
<keyword evidence="5 7" id="KW-1133">Transmembrane helix</keyword>
<sequence length="450" mass="50512">MDNAFSQSFTDSEKMSLITPAPPKDHKNIALIFFFLFGISGWSAWDCCIAAFDFYDAKFKPDYDPEFTFGFVFNWPLMLGNILLLYLASRVSLSVRIYTAYAVIVFACYSMPLLSEYLTQKSVAWYLLLLLVVINGFGNAFVQGGLFGYASMFPQKYMIAMMVGQGVNGMTLNSVKMILIVFLPPDAEDPDNPNAFYNSLIFVGIFSIILIGCSICYFILRRMEFSKYYVSKANKQGSYEDSEMSENRGAKIFGIAPTDENTDLLGKSSQTDSSNIPSSLWTIYKKVFYMGLQATIAFGITFLIYPGNLLDTDLDFLKNSSSYKAWFNILMITIFSFGDTVGRFLAGPLKVFNKDTLIIFSVGRIIFVPTTVLIQKEIAPDFLFCADWFRIIHIFLFAATNGYNVSLAMPLGPEQVKDSDKERAAMIMNFHLIAGVCIGTVLQSFAMSHI</sequence>
<evidence type="ECO:0000256" key="2">
    <source>
        <dbReference type="ARBA" id="ARBA00007965"/>
    </source>
</evidence>
<feature type="transmembrane region" description="Helical" evidence="7">
    <location>
        <begin position="357"/>
        <end position="376"/>
    </location>
</feature>
<organism evidence="8 9">
    <name type="scientific">Euplotes crassus</name>
    <dbReference type="NCBI Taxonomy" id="5936"/>
    <lineage>
        <taxon>Eukaryota</taxon>
        <taxon>Sar</taxon>
        <taxon>Alveolata</taxon>
        <taxon>Ciliophora</taxon>
        <taxon>Intramacronucleata</taxon>
        <taxon>Spirotrichea</taxon>
        <taxon>Hypotrichia</taxon>
        <taxon>Euplotida</taxon>
        <taxon>Euplotidae</taxon>
        <taxon>Moneuplotes</taxon>
    </lineage>
</organism>
<keyword evidence="4 7" id="KW-0812">Transmembrane</keyword>
<evidence type="ECO:0000256" key="5">
    <source>
        <dbReference type="ARBA" id="ARBA00022989"/>
    </source>
</evidence>
<feature type="transmembrane region" description="Helical" evidence="7">
    <location>
        <begin position="195"/>
        <end position="220"/>
    </location>
</feature>
<feature type="transmembrane region" description="Helical" evidence="7">
    <location>
        <begin position="67"/>
        <end position="88"/>
    </location>
</feature>
<dbReference type="SUPFAM" id="SSF103473">
    <property type="entry name" value="MFS general substrate transporter"/>
    <property type="match status" value="1"/>
</dbReference>
<feature type="transmembrane region" description="Helical" evidence="7">
    <location>
        <begin position="325"/>
        <end position="345"/>
    </location>
</feature>
<dbReference type="PANTHER" id="PTHR10332">
    <property type="entry name" value="EQUILIBRATIVE NUCLEOSIDE TRANSPORTER"/>
    <property type="match status" value="1"/>
</dbReference>
<accession>A0AAD1UCY8</accession>
<feature type="transmembrane region" description="Helical" evidence="7">
    <location>
        <begin position="29"/>
        <end position="55"/>
    </location>
</feature>
<dbReference type="PRINTS" id="PR01130">
    <property type="entry name" value="DERENTRNSPRT"/>
</dbReference>
<evidence type="ECO:0000256" key="6">
    <source>
        <dbReference type="ARBA" id="ARBA00023136"/>
    </source>
</evidence>
<keyword evidence="9" id="KW-1185">Reference proteome</keyword>
<dbReference type="Pfam" id="PF01733">
    <property type="entry name" value="Nucleoside_tran"/>
    <property type="match status" value="1"/>
</dbReference>
<protein>
    <submittedName>
        <fullName evidence="8">Uncharacterized protein</fullName>
    </submittedName>
</protein>
<comment type="caution">
    <text evidence="8">The sequence shown here is derived from an EMBL/GenBank/DDBJ whole genome shotgun (WGS) entry which is preliminary data.</text>
</comment>
<dbReference type="GO" id="GO:0005337">
    <property type="term" value="F:nucleoside transmembrane transporter activity"/>
    <property type="evidence" value="ECO:0007669"/>
    <property type="project" value="InterPro"/>
</dbReference>
<feature type="transmembrane region" description="Helical" evidence="7">
    <location>
        <begin position="124"/>
        <end position="147"/>
    </location>
</feature>
<feature type="transmembrane region" description="Helical" evidence="7">
    <location>
        <begin position="159"/>
        <end position="183"/>
    </location>
</feature>
<comment type="similarity">
    <text evidence="2">Belongs to the SLC29A/ENT transporter (TC 2.A.57) family.</text>
</comment>
<dbReference type="InterPro" id="IPR036259">
    <property type="entry name" value="MFS_trans_sf"/>
</dbReference>
<gene>
    <name evidence="8" type="ORF">ECRASSUSDP1_LOCUS7797</name>
</gene>
<evidence type="ECO:0000313" key="9">
    <source>
        <dbReference type="Proteomes" id="UP001295684"/>
    </source>
</evidence>
<reference evidence="8" key="1">
    <citation type="submission" date="2023-07" db="EMBL/GenBank/DDBJ databases">
        <authorList>
            <consortium name="AG Swart"/>
            <person name="Singh M."/>
            <person name="Singh A."/>
            <person name="Seah K."/>
            <person name="Emmerich C."/>
        </authorList>
    </citation>
    <scope>NUCLEOTIDE SEQUENCE</scope>
    <source>
        <strain evidence="8">DP1</strain>
    </source>
</reference>
<evidence type="ECO:0000256" key="3">
    <source>
        <dbReference type="ARBA" id="ARBA00022448"/>
    </source>
</evidence>
<evidence type="ECO:0000256" key="1">
    <source>
        <dbReference type="ARBA" id="ARBA00004141"/>
    </source>
</evidence>
<evidence type="ECO:0000256" key="4">
    <source>
        <dbReference type="ARBA" id="ARBA00022692"/>
    </source>
</evidence>
<dbReference type="AlphaFoldDB" id="A0AAD1UCY8"/>
<keyword evidence="3" id="KW-0813">Transport</keyword>
<dbReference type="PIRSF" id="PIRSF016379">
    <property type="entry name" value="ENT"/>
    <property type="match status" value="1"/>
</dbReference>
<proteinExistence type="inferred from homology"/>